<dbReference type="PANTHER" id="PTHR34295">
    <property type="entry name" value="BIOTIN TRANSPORTER BIOY"/>
    <property type="match status" value="1"/>
</dbReference>
<comment type="similarity">
    <text evidence="1 2">Belongs to the BioY family.</text>
</comment>
<keyword evidence="3" id="KW-0812">Transmembrane</keyword>
<gene>
    <name evidence="4" type="ORF">B6254_0286</name>
</gene>
<evidence type="ECO:0000313" key="4">
    <source>
        <dbReference type="EMBL" id="AWF94720.1"/>
    </source>
</evidence>
<dbReference type="EMBL" id="CP020928">
    <property type="protein sequence ID" value="AWF94720.1"/>
    <property type="molecule type" value="Genomic_DNA"/>
</dbReference>
<evidence type="ECO:0000256" key="3">
    <source>
        <dbReference type="SAM" id="Phobius"/>
    </source>
</evidence>
<evidence type="ECO:0000256" key="1">
    <source>
        <dbReference type="ARBA" id="ARBA00010692"/>
    </source>
</evidence>
<dbReference type="PIRSF" id="PIRSF016661">
    <property type="entry name" value="BioY"/>
    <property type="match status" value="1"/>
</dbReference>
<reference evidence="4 5" key="1">
    <citation type="submission" date="2017-04" db="EMBL/GenBank/DDBJ databases">
        <title>Weissella cibaria strain m2 complete genome.</title>
        <authorList>
            <person name="Pan Q."/>
            <person name="Tan M."/>
            <person name="Yao F."/>
            <person name="Su S."/>
        </authorList>
    </citation>
    <scope>NUCLEOTIDE SEQUENCE [LARGE SCALE GENOMIC DNA]</scope>
    <source>
        <strain evidence="4 5">M2</strain>
    </source>
</reference>
<organism evidence="4 5">
    <name type="scientific">Weissella cibaria</name>
    <dbReference type="NCBI Taxonomy" id="137591"/>
    <lineage>
        <taxon>Bacteria</taxon>
        <taxon>Bacillati</taxon>
        <taxon>Bacillota</taxon>
        <taxon>Bacilli</taxon>
        <taxon>Lactobacillales</taxon>
        <taxon>Lactobacillaceae</taxon>
        <taxon>Weissella</taxon>
    </lineage>
</organism>
<keyword evidence="2" id="KW-1003">Cell membrane</keyword>
<dbReference type="Pfam" id="PF02632">
    <property type="entry name" value="BioY"/>
    <property type="match status" value="1"/>
</dbReference>
<name>A0A2S1KNY3_9LACO</name>
<dbReference type="GO" id="GO:0005886">
    <property type="term" value="C:plasma membrane"/>
    <property type="evidence" value="ECO:0007669"/>
    <property type="project" value="UniProtKB-SubCell"/>
</dbReference>
<keyword evidence="2 3" id="KW-0472">Membrane</keyword>
<keyword evidence="3" id="KW-1133">Transmembrane helix</keyword>
<keyword evidence="2" id="KW-0813">Transport</keyword>
<dbReference type="AlphaFoldDB" id="A0A2S1KNY3"/>
<feature type="transmembrane region" description="Helical" evidence="3">
    <location>
        <begin position="148"/>
        <end position="169"/>
    </location>
</feature>
<proteinExistence type="inferred from homology"/>
<evidence type="ECO:0000313" key="5">
    <source>
        <dbReference type="Proteomes" id="UP000244870"/>
    </source>
</evidence>
<dbReference type="InterPro" id="IPR003784">
    <property type="entry name" value="BioY"/>
</dbReference>
<sequence>MDYFMKTRQLVLAAVFAAMIAVLAPLSIPTGIVPLTLQTMIVPLVASVTLLPISLSAVAVYLLLGVVGMPVFAGWTSGVGIVIGPTGGYLIGMLLFPLIIGWGIKLSAKWYALTAWNLIAAFLQLGFGTVWLAVAAKMPLANAMATGLVAFIIPTLIKVVIVVVLAMMIGRVMRLPIGKEY</sequence>
<feature type="transmembrane region" description="Helical" evidence="3">
    <location>
        <begin position="89"/>
        <end position="108"/>
    </location>
</feature>
<comment type="subcellular location">
    <subcellularLocation>
        <location evidence="2">Cell membrane</location>
        <topology evidence="2">Multi-pass membrane protein</topology>
    </subcellularLocation>
</comment>
<accession>A0A2S1KNY3</accession>
<feature type="transmembrane region" description="Helical" evidence="3">
    <location>
        <begin position="115"/>
        <end position="136"/>
    </location>
</feature>
<dbReference type="GO" id="GO:0015225">
    <property type="term" value="F:biotin transmembrane transporter activity"/>
    <property type="evidence" value="ECO:0007669"/>
    <property type="project" value="UniProtKB-UniRule"/>
</dbReference>
<dbReference type="Gene3D" id="1.10.1760.20">
    <property type="match status" value="1"/>
</dbReference>
<dbReference type="Proteomes" id="UP000244870">
    <property type="component" value="Chromosome"/>
</dbReference>
<dbReference type="PANTHER" id="PTHR34295:SF1">
    <property type="entry name" value="BIOTIN TRANSPORTER BIOY"/>
    <property type="match status" value="1"/>
</dbReference>
<evidence type="ECO:0000256" key="2">
    <source>
        <dbReference type="PIRNR" id="PIRNR016661"/>
    </source>
</evidence>
<protein>
    <recommendedName>
        <fullName evidence="2">Biotin transporter</fullName>
    </recommendedName>
</protein>